<dbReference type="InterPro" id="IPR036465">
    <property type="entry name" value="vWFA_dom_sf"/>
</dbReference>
<evidence type="ECO:0000313" key="6">
    <source>
        <dbReference type="EMBL" id="TWT60475.1"/>
    </source>
</evidence>
<dbReference type="CDD" id="cd00198">
    <property type="entry name" value="vWFA"/>
    <property type="match status" value="1"/>
</dbReference>
<dbReference type="Pfam" id="PF13519">
    <property type="entry name" value="VWA_2"/>
    <property type="match status" value="1"/>
</dbReference>
<reference evidence="6 7" key="1">
    <citation type="submission" date="2019-02" db="EMBL/GenBank/DDBJ databases">
        <title>Deep-cultivation of Planctomycetes and their phenomic and genomic characterization uncovers novel biology.</title>
        <authorList>
            <person name="Wiegand S."/>
            <person name="Jogler M."/>
            <person name="Boedeker C."/>
            <person name="Pinto D."/>
            <person name="Vollmers J."/>
            <person name="Rivas-Marin E."/>
            <person name="Kohn T."/>
            <person name="Peeters S.H."/>
            <person name="Heuer A."/>
            <person name="Rast P."/>
            <person name="Oberbeckmann S."/>
            <person name="Bunk B."/>
            <person name="Jeske O."/>
            <person name="Meyerdierks A."/>
            <person name="Storesund J.E."/>
            <person name="Kallscheuer N."/>
            <person name="Luecker S."/>
            <person name="Lage O.M."/>
            <person name="Pohl T."/>
            <person name="Merkel B.J."/>
            <person name="Hornburger P."/>
            <person name="Mueller R.-W."/>
            <person name="Bruemmer F."/>
            <person name="Labrenz M."/>
            <person name="Spormann A.M."/>
            <person name="Op Den Camp H."/>
            <person name="Overmann J."/>
            <person name="Amann R."/>
            <person name="Jetten M.S.M."/>
            <person name="Mascher T."/>
            <person name="Medema M.H."/>
            <person name="Devos D.P."/>
            <person name="Kaster A.-K."/>
            <person name="Ovreas L."/>
            <person name="Rohde M."/>
            <person name="Galperin M.Y."/>
            <person name="Jogler C."/>
        </authorList>
    </citation>
    <scope>NUCLEOTIDE SEQUENCE [LARGE SCALE GENOMIC DNA]</scope>
    <source>
        <strain evidence="6 7">Pan54</strain>
    </source>
</reference>
<keyword evidence="4" id="KW-0472">Membrane</keyword>
<keyword evidence="2" id="KW-0812">Transmembrane</keyword>
<dbReference type="InterPro" id="IPR002035">
    <property type="entry name" value="VWF_A"/>
</dbReference>
<feature type="domain" description="VWFA" evidence="5">
    <location>
        <begin position="86"/>
        <end position="263"/>
    </location>
</feature>
<keyword evidence="7" id="KW-1185">Reference proteome</keyword>
<sequence>MIVGFTHPELLALLVIPIGLLTWTWKRSGREIAIPSDYGNHGSGLGWRRTINLFESLPAAILMIVIFLLAGPQEQGSPRSKRALTNIEFCVDISGSMTAPFEEGTRYEASMKAINDFVKHREGDAFGLTFFSDATLQWVPLTTDTSAFQYALPFMDPRKRLPPGLGGGTQIGKALEACRRTLLEREEGDRMIILISDGASADLFGNRASEIATALKEDNIVLYDVHVAGGEVPDEIVKIAYETNGEVFQPGDKDALSDVFARVDKMQQTKLVKISAETHDQFQPAAITGLCFLALSMIGLSGLRYTPW</sequence>
<accession>A0A5C5XED2</accession>
<dbReference type="RefSeq" id="WP_146502595.1">
    <property type="nucleotide sequence ID" value="NZ_SJPG01000001.1"/>
</dbReference>
<dbReference type="PROSITE" id="PS50234">
    <property type="entry name" value="VWFA"/>
    <property type="match status" value="1"/>
</dbReference>
<comment type="caution">
    <text evidence="6">The sequence shown here is derived from an EMBL/GenBank/DDBJ whole genome shotgun (WGS) entry which is preliminary data.</text>
</comment>
<dbReference type="Proteomes" id="UP000316095">
    <property type="component" value="Unassembled WGS sequence"/>
</dbReference>
<dbReference type="PANTHER" id="PTHR22550">
    <property type="entry name" value="SPORE GERMINATION PROTEIN"/>
    <property type="match status" value="1"/>
</dbReference>
<dbReference type="AlphaFoldDB" id="A0A5C5XED2"/>
<evidence type="ECO:0000259" key="5">
    <source>
        <dbReference type="PROSITE" id="PS50234"/>
    </source>
</evidence>
<keyword evidence="3" id="KW-1133">Transmembrane helix</keyword>
<proteinExistence type="predicted"/>
<evidence type="ECO:0000256" key="2">
    <source>
        <dbReference type="ARBA" id="ARBA00022692"/>
    </source>
</evidence>
<protein>
    <submittedName>
        <fullName evidence="6">von Willebrand factor type A domain protein</fullName>
    </submittedName>
</protein>
<dbReference type="Gene3D" id="3.40.50.410">
    <property type="entry name" value="von Willebrand factor, type A domain"/>
    <property type="match status" value="1"/>
</dbReference>
<dbReference type="OrthoDB" id="247963at2"/>
<evidence type="ECO:0000256" key="3">
    <source>
        <dbReference type="ARBA" id="ARBA00022989"/>
    </source>
</evidence>
<dbReference type="PANTHER" id="PTHR22550:SF5">
    <property type="entry name" value="LEUCINE ZIPPER PROTEIN 4"/>
    <property type="match status" value="1"/>
</dbReference>
<dbReference type="SMART" id="SM00327">
    <property type="entry name" value="VWA"/>
    <property type="match status" value="1"/>
</dbReference>
<dbReference type="InterPro" id="IPR050768">
    <property type="entry name" value="UPF0353/GerABKA_families"/>
</dbReference>
<evidence type="ECO:0000256" key="4">
    <source>
        <dbReference type="ARBA" id="ARBA00023136"/>
    </source>
</evidence>
<evidence type="ECO:0000313" key="7">
    <source>
        <dbReference type="Proteomes" id="UP000316095"/>
    </source>
</evidence>
<keyword evidence="1" id="KW-1003">Cell membrane</keyword>
<organism evidence="6 7">
    <name type="scientific">Rubinisphaera italica</name>
    <dbReference type="NCBI Taxonomy" id="2527969"/>
    <lineage>
        <taxon>Bacteria</taxon>
        <taxon>Pseudomonadati</taxon>
        <taxon>Planctomycetota</taxon>
        <taxon>Planctomycetia</taxon>
        <taxon>Planctomycetales</taxon>
        <taxon>Planctomycetaceae</taxon>
        <taxon>Rubinisphaera</taxon>
    </lineage>
</organism>
<dbReference type="EMBL" id="SJPG01000001">
    <property type="protein sequence ID" value="TWT60475.1"/>
    <property type="molecule type" value="Genomic_DNA"/>
</dbReference>
<name>A0A5C5XED2_9PLAN</name>
<evidence type="ECO:0000256" key="1">
    <source>
        <dbReference type="ARBA" id="ARBA00022475"/>
    </source>
</evidence>
<gene>
    <name evidence="6" type="ORF">Pan54_11890</name>
</gene>
<dbReference type="SUPFAM" id="SSF53300">
    <property type="entry name" value="vWA-like"/>
    <property type="match status" value="1"/>
</dbReference>